<dbReference type="RefSeq" id="WP_304375267.1">
    <property type="nucleotide sequence ID" value="NZ_JAUOZU010000005.1"/>
</dbReference>
<keyword evidence="2" id="KW-1185">Reference proteome</keyword>
<evidence type="ECO:0000313" key="2">
    <source>
        <dbReference type="Proteomes" id="UP001174932"/>
    </source>
</evidence>
<reference evidence="1" key="2">
    <citation type="submission" date="2023-07" db="EMBL/GenBank/DDBJ databases">
        <authorList>
            <person name="Shen H."/>
        </authorList>
    </citation>
    <scope>NUCLEOTIDE SEQUENCE</scope>
    <source>
        <strain evidence="1">TNR-22</strain>
    </source>
</reference>
<dbReference type="Proteomes" id="UP001174932">
    <property type="component" value="Unassembled WGS sequence"/>
</dbReference>
<dbReference type="Gene3D" id="3.30.70.100">
    <property type="match status" value="1"/>
</dbReference>
<dbReference type="InterPro" id="IPR036046">
    <property type="entry name" value="Acylphosphatase-like_dom_sf"/>
</dbReference>
<accession>A0ABT8YJ95</accession>
<protein>
    <recommendedName>
        <fullName evidence="3">Acylphosphatase</fullName>
    </recommendedName>
</protein>
<dbReference type="EMBL" id="JAUOZU010000005">
    <property type="protein sequence ID" value="MDO6963354.1"/>
    <property type="molecule type" value="Genomic_DNA"/>
</dbReference>
<reference evidence="1" key="1">
    <citation type="journal article" date="2015" name="Int. J. Syst. Evol. Microbiol.">
        <title>Rhizobium alvei sp. nov., isolated from a freshwater river.</title>
        <authorList>
            <person name="Sheu S.Y."/>
            <person name="Huang H.W."/>
            <person name="Young C.C."/>
            <person name="Chen W.M."/>
        </authorList>
    </citation>
    <scope>NUCLEOTIDE SEQUENCE</scope>
    <source>
        <strain evidence="1">TNR-22</strain>
    </source>
</reference>
<organism evidence="1 2">
    <name type="scientific">Rhizobium alvei</name>
    <dbReference type="NCBI Taxonomy" id="1132659"/>
    <lineage>
        <taxon>Bacteria</taxon>
        <taxon>Pseudomonadati</taxon>
        <taxon>Pseudomonadota</taxon>
        <taxon>Alphaproteobacteria</taxon>
        <taxon>Hyphomicrobiales</taxon>
        <taxon>Rhizobiaceae</taxon>
        <taxon>Rhizobium/Agrobacterium group</taxon>
        <taxon>Rhizobium</taxon>
    </lineage>
</organism>
<name>A0ABT8YJ95_9HYPH</name>
<sequence length="85" mass="9649">MNAAIRFTFMGTIACDSFLEFARHRARRLDLDLDIGRCDNARVELTVQGQEALVDMFEMACSLGPYDCIILDVHRTETALKDTLH</sequence>
<comment type="caution">
    <text evidence="1">The sequence shown here is derived from an EMBL/GenBank/DDBJ whole genome shotgun (WGS) entry which is preliminary data.</text>
</comment>
<proteinExistence type="predicted"/>
<evidence type="ECO:0008006" key="3">
    <source>
        <dbReference type="Google" id="ProtNLM"/>
    </source>
</evidence>
<dbReference type="SUPFAM" id="SSF54975">
    <property type="entry name" value="Acylphosphatase/BLUF domain-like"/>
    <property type="match status" value="1"/>
</dbReference>
<gene>
    <name evidence="1" type="ORF">Q4481_05250</name>
</gene>
<evidence type="ECO:0000313" key="1">
    <source>
        <dbReference type="EMBL" id="MDO6963354.1"/>
    </source>
</evidence>